<dbReference type="Gene3D" id="1.10.287.130">
    <property type="match status" value="1"/>
</dbReference>
<evidence type="ECO:0000256" key="1">
    <source>
        <dbReference type="ARBA" id="ARBA00000085"/>
    </source>
</evidence>
<gene>
    <name evidence="17" type="ORF">NTA49_10580</name>
</gene>
<comment type="catalytic activity">
    <reaction evidence="1">
        <text>ATP + protein L-histidine = ADP + protein N-phospho-L-histidine.</text>
        <dbReference type="EC" id="2.7.13.3"/>
    </reaction>
</comment>
<dbReference type="InterPro" id="IPR003594">
    <property type="entry name" value="HATPase_dom"/>
</dbReference>
<dbReference type="Pfam" id="PF13426">
    <property type="entry name" value="PAS_9"/>
    <property type="match status" value="2"/>
</dbReference>
<comment type="caution">
    <text evidence="17">The sequence shown here is derived from an EMBL/GenBank/DDBJ whole genome shotgun (WGS) entry which is preliminary data.</text>
</comment>
<reference evidence="17" key="1">
    <citation type="submission" date="2022-07" db="EMBL/GenBank/DDBJ databases">
        <title>Pseudosulfitobacter sp. strain AP-MA-4, whole genome sequence.</title>
        <authorList>
            <person name="Jiang Y."/>
        </authorList>
    </citation>
    <scope>NUCLEOTIDE SEQUENCE</scope>
    <source>
        <strain evidence="17">AP-MA-4</strain>
    </source>
</reference>
<keyword evidence="8" id="KW-0418">Kinase</keyword>
<evidence type="ECO:0000256" key="8">
    <source>
        <dbReference type="ARBA" id="ARBA00022777"/>
    </source>
</evidence>
<dbReference type="CDD" id="cd00130">
    <property type="entry name" value="PAS"/>
    <property type="match status" value="2"/>
</dbReference>
<dbReference type="PROSITE" id="PS50112">
    <property type="entry name" value="PAS"/>
    <property type="match status" value="2"/>
</dbReference>
<dbReference type="SMART" id="SM00091">
    <property type="entry name" value="PAS"/>
    <property type="match status" value="3"/>
</dbReference>
<protein>
    <recommendedName>
        <fullName evidence="3">histidine kinase</fullName>
        <ecNumber evidence="3">2.7.13.3</ecNumber>
    </recommendedName>
</protein>
<dbReference type="SMART" id="SM00387">
    <property type="entry name" value="HATPase_c"/>
    <property type="match status" value="1"/>
</dbReference>
<dbReference type="InterPro" id="IPR050351">
    <property type="entry name" value="BphY/WalK/GraS-like"/>
</dbReference>
<evidence type="ECO:0000256" key="5">
    <source>
        <dbReference type="ARBA" id="ARBA00022679"/>
    </source>
</evidence>
<dbReference type="InterPro" id="IPR000700">
    <property type="entry name" value="PAS-assoc_C"/>
</dbReference>
<keyword evidence="12 13" id="KW-0472">Membrane</keyword>
<name>A0ABT1Z1F7_9RHOB</name>
<evidence type="ECO:0000256" key="3">
    <source>
        <dbReference type="ARBA" id="ARBA00012438"/>
    </source>
</evidence>
<evidence type="ECO:0000256" key="4">
    <source>
        <dbReference type="ARBA" id="ARBA00022553"/>
    </source>
</evidence>
<dbReference type="SMART" id="SM00388">
    <property type="entry name" value="HisKA"/>
    <property type="match status" value="1"/>
</dbReference>
<feature type="transmembrane region" description="Helical" evidence="13">
    <location>
        <begin position="170"/>
        <end position="192"/>
    </location>
</feature>
<dbReference type="PANTHER" id="PTHR42878:SF7">
    <property type="entry name" value="SENSOR HISTIDINE KINASE GLRK"/>
    <property type="match status" value="1"/>
</dbReference>
<evidence type="ECO:0000259" key="15">
    <source>
        <dbReference type="PROSITE" id="PS50112"/>
    </source>
</evidence>
<dbReference type="Gene3D" id="3.30.565.10">
    <property type="entry name" value="Histidine kinase-like ATPase, C-terminal domain"/>
    <property type="match status" value="1"/>
</dbReference>
<feature type="domain" description="PAS" evidence="15">
    <location>
        <begin position="696"/>
        <end position="767"/>
    </location>
</feature>
<feature type="domain" description="PAC" evidence="16">
    <location>
        <begin position="514"/>
        <end position="567"/>
    </location>
</feature>
<dbReference type="InterPro" id="IPR001610">
    <property type="entry name" value="PAC"/>
</dbReference>
<dbReference type="Pfam" id="PF00512">
    <property type="entry name" value="HisKA"/>
    <property type="match status" value="1"/>
</dbReference>
<feature type="transmembrane region" description="Helical" evidence="13">
    <location>
        <begin position="35"/>
        <end position="64"/>
    </location>
</feature>
<keyword evidence="4" id="KW-0597">Phosphoprotein</keyword>
<evidence type="ECO:0000259" key="14">
    <source>
        <dbReference type="PROSITE" id="PS50109"/>
    </source>
</evidence>
<dbReference type="Pfam" id="PF08447">
    <property type="entry name" value="PAS_3"/>
    <property type="match status" value="1"/>
</dbReference>
<feature type="domain" description="Histidine kinase" evidence="14">
    <location>
        <begin position="826"/>
        <end position="1043"/>
    </location>
</feature>
<dbReference type="PROSITE" id="PS50113">
    <property type="entry name" value="PAC"/>
    <property type="match status" value="3"/>
</dbReference>
<feature type="domain" description="PAC" evidence="16">
    <location>
        <begin position="772"/>
        <end position="822"/>
    </location>
</feature>
<sequence length="1043" mass="114783">MSPINSPSAMQTVAATVVLMIAAIVGNYTDLQISFSVAFIFGSVATLLALRFLGLVPALAVAFAGGAFTWLNWGHPYVLAVMLCEVIFVSLATRRLRNMALSDAAFWVLVGGPLVLLVYRFVLDLPFDTAFMIALKQSANGVMNATIATFIVVGITLSPLSHWFRPTRVSYTGIVFAVLMFLVTVIGVALIVPGSRNLYASEEAKISESLQLMLALTREELEEASEGAATPEATQIALRAASVRVNALVELQGDVVFGLLDAGGNLIASTGALYSIGDVPPDPRAQMQTWEPQGDMAVMKRTQDSRYVTFLPVTLAGTAAGAQHIIAAEYPVAPLIARLTHYSKTAMMVLAAIMLLSTVLAQLLSQLTTRSLRNLAQLGNSVTQAVASGDPRPPQFPKSNIIEYDMLSNALQEMSTHIVKDFAALSHLKDTLEDRVRVRAGELTRLSQVASQTTNGIMITDIDGQIDWVNDGFTRISGYAPEEVKGKIPGDLFFGAKSSPVTVAQIRKAFNNREKFEAEFLTYTRAGDEIWVSVTCSPLNDNGAFTGFMAIVSDITDRKTSSDVLERTLERLGLALETGHIGVWEWNIKSDETTWDDTVYDIYGVPRGTEINAARWKSCLHPDDVPRNDQLFEAARDPAKGILADEYRVNHSTRGERIVKSVSKIIYDKEGAPARITGVNFDVTEDRRKEQEVRELAQHAETVLNHIVDGIITVDMKGRIRSFNAAAQNMFGHSEAEVMGKHFGVLFHEDQKDVLKQLYLEFSHQTEAQRREAHEIQGRRKSGVDFPLEFAFAEVQRNNERLFVAIARDITERKRVERMTKEFISTINHELRTPLTSIQGSLKLIESGLIGPLPEKVEKMVAVSLRNSDRLRTLIDDLLDIDRTISGNMRFNITRNALKPLLEQVISDNQGFAETHRIALTLTPDVPEVDVDIDRDRFIQIMSNFISNAIKFSDADGKVLVDVKGTETDVTIHIIDEGCGIPPALHEQIFEKFFRVDSSDSSSIGGTGLGLSIAKAMAEQMNATVGLHSAVGEGSDFWIRIPL</sequence>
<dbReference type="InterPro" id="IPR005467">
    <property type="entry name" value="His_kinase_dom"/>
</dbReference>
<dbReference type="PROSITE" id="PS50109">
    <property type="entry name" value="HIS_KIN"/>
    <property type="match status" value="1"/>
</dbReference>
<evidence type="ECO:0000256" key="12">
    <source>
        <dbReference type="ARBA" id="ARBA00023136"/>
    </source>
</evidence>
<feature type="transmembrane region" description="Helical" evidence="13">
    <location>
        <begin position="76"/>
        <end position="92"/>
    </location>
</feature>
<comment type="subcellular location">
    <subcellularLocation>
        <location evidence="2">Membrane</location>
        <topology evidence="2">Multi-pass membrane protein</topology>
    </subcellularLocation>
</comment>
<dbReference type="SMART" id="SM00086">
    <property type="entry name" value="PAC"/>
    <property type="match status" value="3"/>
</dbReference>
<dbReference type="CDD" id="cd00082">
    <property type="entry name" value="HisKA"/>
    <property type="match status" value="1"/>
</dbReference>
<dbReference type="InterPro" id="IPR004358">
    <property type="entry name" value="Sig_transdc_His_kin-like_C"/>
</dbReference>
<keyword evidence="11" id="KW-0902">Two-component regulatory system</keyword>
<feature type="domain" description="PAC" evidence="16">
    <location>
        <begin position="643"/>
        <end position="695"/>
    </location>
</feature>
<dbReference type="NCBIfam" id="TIGR00229">
    <property type="entry name" value="sensory_box"/>
    <property type="match status" value="2"/>
</dbReference>
<dbReference type="EMBL" id="JANKJG010000007">
    <property type="protein sequence ID" value="MCR8826983.1"/>
    <property type="molecule type" value="Genomic_DNA"/>
</dbReference>
<dbReference type="InterPro" id="IPR036890">
    <property type="entry name" value="HATPase_C_sf"/>
</dbReference>
<evidence type="ECO:0000256" key="9">
    <source>
        <dbReference type="ARBA" id="ARBA00022840"/>
    </source>
</evidence>
<dbReference type="Pfam" id="PF02518">
    <property type="entry name" value="HATPase_c"/>
    <property type="match status" value="1"/>
</dbReference>
<feature type="domain" description="PAS" evidence="15">
    <location>
        <begin position="442"/>
        <end position="487"/>
    </location>
</feature>
<evidence type="ECO:0000313" key="18">
    <source>
        <dbReference type="Proteomes" id="UP001165396"/>
    </source>
</evidence>
<feature type="transmembrane region" description="Helical" evidence="13">
    <location>
        <begin position="142"/>
        <end position="164"/>
    </location>
</feature>
<dbReference type="InterPro" id="IPR035965">
    <property type="entry name" value="PAS-like_dom_sf"/>
</dbReference>
<evidence type="ECO:0000256" key="6">
    <source>
        <dbReference type="ARBA" id="ARBA00022692"/>
    </source>
</evidence>
<keyword evidence="9" id="KW-0067">ATP-binding</keyword>
<evidence type="ECO:0000256" key="13">
    <source>
        <dbReference type="SAM" id="Phobius"/>
    </source>
</evidence>
<keyword evidence="10 13" id="KW-1133">Transmembrane helix</keyword>
<dbReference type="InterPro" id="IPR003661">
    <property type="entry name" value="HisK_dim/P_dom"/>
</dbReference>
<keyword evidence="7" id="KW-0547">Nucleotide-binding</keyword>
<dbReference type="PRINTS" id="PR00344">
    <property type="entry name" value="BCTRLSENSOR"/>
</dbReference>
<keyword evidence="6 13" id="KW-0812">Transmembrane</keyword>
<feature type="transmembrane region" description="Helical" evidence="13">
    <location>
        <begin position="104"/>
        <end position="122"/>
    </location>
</feature>
<evidence type="ECO:0000256" key="2">
    <source>
        <dbReference type="ARBA" id="ARBA00004141"/>
    </source>
</evidence>
<evidence type="ECO:0000256" key="11">
    <source>
        <dbReference type="ARBA" id="ARBA00023012"/>
    </source>
</evidence>
<proteinExistence type="predicted"/>
<dbReference type="InterPro" id="IPR013655">
    <property type="entry name" value="PAS_fold_3"/>
</dbReference>
<evidence type="ECO:0000259" key="16">
    <source>
        <dbReference type="PROSITE" id="PS50113"/>
    </source>
</evidence>
<dbReference type="PANTHER" id="PTHR42878">
    <property type="entry name" value="TWO-COMPONENT HISTIDINE KINASE"/>
    <property type="match status" value="1"/>
</dbReference>
<dbReference type="Proteomes" id="UP001165396">
    <property type="component" value="Unassembled WGS sequence"/>
</dbReference>
<dbReference type="Gene3D" id="3.30.450.20">
    <property type="entry name" value="PAS domain"/>
    <property type="match status" value="3"/>
</dbReference>
<dbReference type="SUPFAM" id="SSF55874">
    <property type="entry name" value="ATPase domain of HSP90 chaperone/DNA topoisomerase II/histidine kinase"/>
    <property type="match status" value="1"/>
</dbReference>
<dbReference type="SUPFAM" id="SSF47384">
    <property type="entry name" value="Homodimeric domain of signal transducing histidine kinase"/>
    <property type="match status" value="1"/>
</dbReference>
<dbReference type="RefSeq" id="WP_258294725.1">
    <property type="nucleotide sequence ID" value="NZ_JANKJG010000007.1"/>
</dbReference>
<dbReference type="InterPro" id="IPR000014">
    <property type="entry name" value="PAS"/>
</dbReference>
<organism evidence="17 18">
    <name type="scientific">Pseudosulfitobacter koreensis</name>
    <dbReference type="NCBI Taxonomy" id="2968472"/>
    <lineage>
        <taxon>Bacteria</taxon>
        <taxon>Pseudomonadati</taxon>
        <taxon>Pseudomonadota</taxon>
        <taxon>Alphaproteobacteria</taxon>
        <taxon>Rhodobacterales</taxon>
        <taxon>Roseobacteraceae</taxon>
        <taxon>Pseudosulfitobacter</taxon>
    </lineage>
</organism>
<dbReference type="EC" id="2.7.13.3" evidence="3"/>
<accession>A0ABT1Z1F7</accession>
<dbReference type="SUPFAM" id="SSF55785">
    <property type="entry name" value="PYP-like sensor domain (PAS domain)"/>
    <property type="match status" value="3"/>
</dbReference>
<feature type="transmembrane region" description="Helical" evidence="13">
    <location>
        <begin position="12"/>
        <end position="29"/>
    </location>
</feature>
<evidence type="ECO:0000256" key="7">
    <source>
        <dbReference type="ARBA" id="ARBA00022741"/>
    </source>
</evidence>
<evidence type="ECO:0000313" key="17">
    <source>
        <dbReference type="EMBL" id="MCR8826983.1"/>
    </source>
</evidence>
<keyword evidence="5" id="KW-0808">Transferase</keyword>
<dbReference type="InterPro" id="IPR036097">
    <property type="entry name" value="HisK_dim/P_sf"/>
</dbReference>
<keyword evidence="18" id="KW-1185">Reference proteome</keyword>
<evidence type="ECO:0000256" key="10">
    <source>
        <dbReference type="ARBA" id="ARBA00022989"/>
    </source>
</evidence>